<feature type="compositionally biased region" description="Low complexity" evidence="1">
    <location>
        <begin position="122"/>
        <end position="143"/>
    </location>
</feature>
<dbReference type="AlphaFoldDB" id="A0ABD0BJN0"/>
<feature type="region of interest" description="Disordered" evidence="1">
    <location>
        <begin position="117"/>
        <end position="143"/>
    </location>
</feature>
<reference evidence="2 5" key="2">
    <citation type="submission" date="2021-11" db="EMBL/GenBank/DDBJ databases">
        <title>Whole genome sequences of diphtheriae toxin producing Corynebacterium ulcerans isolates from cats in Osaka, Japan.</title>
        <authorList>
            <person name="Umeda K."/>
            <person name="Hirai Y."/>
        </authorList>
    </citation>
    <scope>NUCLEOTIDE SEQUENCE [LARGE SCALE GENOMIC DNA]</scope>
    <source>
        <strain evidence="2 5">12109B-1</strain>
    </source>
</reference>
<proteinExistence type="predicted"/>
<evidence type="ECO:0000313" key="2">
    <source>
        <dbReference type="EMBL" id="GJJ42745.1"/>
    </source>
</evidence>
<dbReference type="RefSeq" id="WP_014836184.1">
    <property type="nucleotide sequence ID" value="NZ_AP019662.1"/>
</dbReference>
<feature type="region of interest" description="Disordered" evidence="1">
    <location>
        <begin position="1"/>
        <end position="24"/>
    </location>
</feature>
<gene>
    <name evidence="2" type="ORF">CULCOIPH005_09340</name>
    <name evidence="3" type="ORF">NCTC7908_01084</name>
</gene>
<dbReference type="Proteomes" id="UP001205910">
    <property type="component" value="Unassembled WGS sequence"/>
</dbReference>
<evidence type="ECO:0000313" key="4">
    <source>
        <dbReference type="Proteomes" id="UP000248741"/>
    </source>
</evidence>
<evidence type="ECO:0000313" key="3">
    <source>
        <dbReference type="EMBL" id="SQG51158.1"/>
    </source>
</evidence>
<sequence length="143" mass="15958">MENNATVERVNEESVRKPSGTAMKPQTAAKKLGIYLPATPEEFQANALTHEEFVALHSDPPEWLQELRRMGPHPRPVVAQKLGVTITALKRNDMDKALTTAEIKALLENQPEWLRAARTTLANSRNESTNNATSSNEDNNNRD</sequence>
<dbReference type="EMBL" id="BQFK01000002">
    <property type="protein sequence ID" value="GJJ42745.1"/>
    <property type="molecule type" value="Genomic_DNA"/>
</dbReference>
<dbReference type="Pfam" id="PF19460">
    <property type="entry name" value="DUF5997"/>
    <property type="match status" value="1"/>
</dbReference>
<dbReference type="EMBL" id="LS483400">
    <property type="protein sequence ID" value="SQG51158.1"/>
    <property type="molecule type" value="Genomic_DNA"/>
</dbReference>
<protein>
    <submittedName>
        <fullName evidence="2">Uncharacterized protein</fullName>
    </submittedName>
</protein>
<reference evidence="3 4" key="1">
    <citation type="submission" date="2018-06" db="EMBL/GenBank/DDBJ databases">
        <authorList>
            <consortium name="Pathogen Informatics"/>
            <person name="Doyle S."/>
        </authorList>
    </citation>
    <scope>NUCLEOTIDE SEQUENCE [LARGE SCALE GENOMIC DNA]</scope>
    <source>
        <strain evidence="3 4">NCTC7908</strain>
    </source>
</reference>
<dbReference type="InterPro" id="IPR046039">
    <property type="entry name" value="DUF5997"/>
</dbReference>
<accession>A0ABD0BJN0</accession>
<organism evidence="2 5">
    <name type="scientific">Corynebacterium ulcerans</name>
    <dbReference type="NCBI Taxonomy" id="65058"/>
    <lineage>
        <taxon>Bacteria</taxon>
        <taxon>Bacillati</taxon>
        <taxon>Actinomycetota</taxon>
        <taxon>Actinomycetes</taxon>
        <taxon>Mycobacteriales</taxon>
        <taxon>Corynebacteriaceae</taxon>
        <taxon>Corynebacterium</taxon>
    </lineage>
</organism>
<dbReference type="Proteomes" id="UP000248741">
    <property type="component" value="Chromosome 1"/>
</dbReference>
<name>A0ABD0BJN0_CORUL</name>
<evidence type="ECO:0000313" key="5">
    <source>
        <dbReference type="Proteomes" id="UP001205910"/>
    </source>
</evidence>
<evidence type="ECO:0000256" key="1">
    <source>
        <dbReference type="SAM" id="MobiDB-lite"/>
    </source>
</evidence>